<dbReference type="EMBL" id="FUWP01000016">
    <property type="protein sequence ID" value="SKA46681.1"/>
    <property type="molecule type" value="Genomic_DNA"/>
</dbReference>
<dbReference type="RefSeq" id="WP_080175445.1">
    <property type="nucleotide sequence ID" value="NZ_AP024854.1"/>
</dbReference>
<evidence type="ECO:0000256" key="10">
    <source>
        <dbReference type="PIRNR" id="PIRNR002786"/>
    </source>
</evidence>
<evidence type="ECO:0000256" key="3">
    <source>
        <dbReference type="ARBA" id="ARBA00022448"/>
    </source>
</evidence>
<evidence type="ECO:0000256" key="8">
    <source>
        <dbReference type="ARBA" id="ARBA00022989"/>
    </source>
</evidence>
<evidence type="ECO:0000256" key="5">
    <source>
        <dbReference type="ARBA" id="ARBA00022519"/>
    </source>
</evidence>
<dbReference type="Pfam" id="PF03934">
    <property type="entry name" value="T2SSK"/>
    <property type="match status" value="1"/>
</dbReference>
<dbReference type="Gene3D" id="3.30.1300.30">
    <property type="entry name" value="GSPII I/J protein-like"/>
    <property type="match status" value="1"/>
</dbReference>
<dbReference type="Proteomes" id="UP000191116">
    <property type="component" value="Unassembled WGS sequence"/>
</dbReference>
<dbReference type="GO" id="GO:0009306">
    <property type="term" value="P:protein secretion"/>
    <property type="evidence" value="ECO:0007669"/>
    <property type="project" value="InterPro"/>
</dbReference>
<keyword evidence="6" id="KW-0812">Transmembrane</keyword>
<keyword evidence="4 10" id="KW-1003">Cell membrane</keyword>
<dbReference type="AlphaFoldDB" id="A0A1T4U2C8"/>
<evidence type="ECO:0000259" key="12">
    <source>
        <dbReference type="Pfam" id="PF21687"/>
    </source>
</evidence>
<proteinExistence type="inferred from homology"/>
<dbReference type="InterPro" id="IPR049179">
    <property type="entry name" value="T2SSK_SAM-like_2nd"/>
</dbReference>
<evidence type="ECO:0000256" key="4">
    <source>
        <dbReference type="ARBA" id="ARBA00022475"/>
    </source>
</evidence>
<protein>
    <recommendedName>
        <fullName evidence="10">Type II secretion system protein K</fullName>
    </recommendedName>
</protein>
<dbReference type="InterPro" id="IPR038072">
    <property type="entry name" value="GspK_central_sf"/>
</dbReference>
<feature type="domain" description="T2SS protein K first SAM-like" evidence="12">
    <location>
        <begin position="101"/>
        <end position="212"/>
    </location>
</feature>
<evidence type="ECO:0000256" key="7">
    <source>
        <dbReference type="ARBA" id="ARBA00022927"/>
    </source>
</evidence>
<keyword evidence="9 10" id="KW-0472">Membrane</keyword>
<keyword evidence="8" id="KW-1133">Transmembrane helix</keyword>
<evidence type="ECO:0000259" key="11">
    <source>
        <dbReference type="Pfam" id="PF03934"/>
    </source>
</evidence>
<evidence type="ECO:0000256" key="9">
    <source>
        <dbReference type="ARBA" id="ARBA00023136"/>
    </source>
</evidence>
<dbReference type="GO" id="GO:0005886">
    <property type="term" value="C:plasma membrane"/>
    <property type="evidence" value="ECO:0007669"/>
    <property type="project" value="UniProtKB-SubCell"/>
</dbReference>
<dbReference type="PANTHER" id="PTHR38831:SF1">
    <property type="entry name" value="TYPE II SECRETION SYSTEM PROTEIN K-RELATED"/>
    <property type="match status" value="1"/>
</dbReference>
<feature type="domain" description="T2SS protein K second SAM-like" evidence="11">
    <location>
        <begin position="217"/>
        <end position="273"/>
    </location>
</feature>
<dbReference type="Gene3D" id="1.10.40.60">
    <property type="entry name" value="EpsJ-like"/>
    <property type="match status" value="2"/>
</dbReference>
<dbReference type="PANTHER" id="PTHR38831">
    <property type="entry name" value="TYPE II SECRETION SYSTEM PROTEIN K"/>
    <property type="match status" value="1"/>
</dbReference>
<keyword evidence="5 10" id="KW-0997">Cell inner membrane</keyword>
<dbReference type="Pfam" id="PF21687">
    <property type="entry name" value="T2SSK_1st"/>
    <property type="match status" value="1"/>
</dbReference>
<dbReference type="SUPFAM" id="SSF54523">
    <property type="entry name" value="Pili subunits"/>
    <property type="match status" value="1"/>
</dbReference>
<comment type="similarity">
    <text evidence="2 10">Belongs to the GSP K family.</text>
</comment>
<dbReference type="InterPro" id="IPR049031">
    <property type="entry name" value="T2SSK_SAM-like_1st"/>
</dbReference>
<evidence type="ECO:0000313" key="14">
    <source>
        <dbReference type="Proteomes" id="UP000191116"/>
    </source>
</evidence>
<sequence length="344" mass="38634">MIKQRGVALIVVLLLVALMSLLAVQMTERLQLNFHRVQNQVEHQQSYWYSLGVESLAVQAIKQSLKDSKTVNLTQAWAVGEQHYPLDDGAVISGNLTDKQTCFNLNAFKNIKANSSSSKPPFLVTYLQNILTESGVDDYEAEVIADSSWEFIDDTTTVESAYGAEDSTYESFQPPYVTANDWLADGSEFRAINGVSNKIYRQLKGLICALPTDNMLLNVNTITEKQAVLLSALFAPALSLEDAQKIIRERDKNHTVWDSVADFMKLVPLPPPESPASDNDQTATEMEKYLTVTSHYFSLDAEIKVDRARVRTVALFKRDDKNKVTVVRRQYGGIRERISDDKTK</sequence>
<gene>
    <name evidence="13" type="primary">gspK_1</name>
    <name evidence="13" type="ORF">CZ814_02664</name>
</gene>
<accession>A0A1T4U2C8</accession>
<evidence type="ECO:0000256" key="1">
    <source>
        <dbReference type="ARBA" id="ARBA00004533"/>
    </source>
</evidence>
<dbReference type="PIRSF" id="PIRSF002786">
    <property type="entry name" value="XcpX"/>
    <property type="match status" value="1"/>
</dbReference>
<evidence type="ECO:0000256" key="2">
    <source>
        <dbReference type="ARBA" id="ARBA00007246"/>
    </source>
</evidence>
<dbReference type="SUPFAM" id="SSF158544">
    <property type="entry name" value="GspK insert domain-like"/>
    <property type="match status" value="2"/>
</dbReference>
<dbReference type="InterPro" id="IPR045584">
    <property type="entry name" value="Pilin-like"/>
</dbReference>
<dbReference type="InterPro" id="IPR005628">
    <property type="entry name" value="GspK"/>
</dbReference>
<evidence type="ECO:0000313" key="13">
    <source>
        <dbReference type="EMBL" id="SKA46681.1"/>
    </source>
</evidence>
<organism evidence="13 14">
    <name type="scientific">Photobacterium toruni</name>
    <dbReference type="NCBI Taxonomy" id="1935446"/>
    <lineage>
        <taxon>Bacteria</taxon>
        <taxon>Pseudomonadati</taxon>
        <taxon>Pseudomonadota</taxon>
        <taxon>Gammaproteobacteria</taxon>
        <taxon>Vibrionales</taxon>
        <taxon>Vibrionaceae</taxon>
        <taxon>Photobacterium</taxon>
    </lineage>
</organism>
<keyword evidence="3 10" id="KW-0813">Transport</keyword>
<name>A0A1T4U2C8_9GAMM</name>
<keyword evidence="7" id="KW-0653">Protein transport</keyword>
<evidence type="ECO:0000256" key="6">
    <source>
        <dbReference type="ARBA" id="ARBA00022692"/>
    </source>
</evidence>
<dbReference type="OrthoDB" id="9788973at2"/>
<comment type="subcellular location">
    <subcellularLocation>
        <location evidence="1 10">Cell inner membrane</location>
    </subcellularLocation>
</comment>
<reference evidence="13 14" key="1">
    <citation type="submission" date="2017-02" db="EMBL/GenBank/DDBJ databases">
        <authorList>
            <person name="Peterson S.W."/>
        </authorList>
    </citation>
    <scope>NUCLEOTIDE SEQUENCE [LARGE SCALE GENOMIC DNA]</scope>
    <source>
        <strain evidence="13 14">CECT 9189</strain>
    </source>
</reference>